<evidence type="ECO:0000256" key="1">
    <source>
        <dbReference type="SAM" id="MobiDB-lite"/>
    </source>
</evidence>
<feature type="region of interest" description="Disordered" evidence="1">
    <location>
        <begin position="400"/>
        <end position="448"/>
    </location>
</feature>
<feature type="region of interest" description="Disordered" evidence="1">
    <location>
        <begin position="482"/>
        <end position="510"/>
    </location>
</feature>
<gene>
    <name evidence="2" type="ORF">N0V93_001076</name>
</gene>
<dbReference type="OrthoDB" id="3439512at2759"/>
<feature type="compositionally biased region" description="Polar residues" evidence="1">
    <location>
        <begin position="435"/>
        <end position="448"/>
    </location>
</feature>
<name>A0A9W8Z4W5_9PEZI</name>
<feature type="compositionally biased region" description="Basic and acidic residues" evidence="1">
    <location>
        <begin position="418"/>
        <end position="433"/>
    </location>
</feature>
<organism evidence="2 3">
    <name type="scientific">Gnomoniopsis smithogilvyi</name>
    <dbReference type="NCBI Taxonomy" id="1191159"/>
    <lineage>
        <taxon>Eukaryota</taxon>
        <taxon>Fungi</taxon>
        <taxon>Dikarya</taxon>
        <taxon>Ascomycota</taxon>
        <taxon>Pezizomycotina</taxon>
        <taxon>Sordariomycetes</taxon>
        <taxon>Sordariomycetidae</taxon>
        <taxon>Diaporthales</taxon>
        <taxon>Gnomoniaceae</taxon>
        <taxon>Gnomoniopsis</taxon>
    </lineage>
</organism>
<keyword evidence="3" id="KW-1185">Reference proteome</keyword>
<evidence type="ECO:0000313" key="3">
    <source>
        <dbReference type="Proteomes" id="UP001140453"/>
    </source>
</evidence>
<comment type="caution">
    <text evidence="2">The sequence shown here is derived from an EMBL/GenBank/DDBJ whole genome shotgun (WGS) entry which is preliminary data.</text>
</comment>
<proteinExistence type="predicted"/>
<dbReference type="Proteomes" id="UP001140453">
    <property type="component" value="Unassembled WGS sequence"/>
</dbReference>
<dbReference type="EMBL" id="JAPEVB010000001">
    <property type="protein sequence ID" value="KAJ4396854.1"/>
    <property type="molecule type" value="Genomic_DNA"/>
</dbReference>
<accession>A0A9W8Z4W5</accession>
<protein>
    <submittedName>
        <fullName evidence="2">Uncharacterized protein</fullName>
    </submittedName>
</protein>
<sequence>MSTPPTGIKLPGSIASSAQATIPLGPDPYYVEFYLAAVWNWTDPGRKRLIDFMESLNVDRPTYNFDAELQAVKVRCPKDSEVYVRRKFLHFMEKIEDEYQQSWEEADPVQEDGTLADLGHHTDVRLPEFLPDTRQLPEDPLVKSDTSSNIRGVASQSDTHTISLVVPDELRDTQHIVVWQDLQAKNRNFEGTYFFSPAAKTAIESYHDVRIIKDNAQKVIFIGSTSSLDAAKEAKTRLTRLLQHHQSSRKLPSISHHCFYVEVPTLWTVDTREITQINPVLAPSTIFDPWEYHVPEQYDLFHDDAGVFALRVCLESPFRNGQRNKTWSLFGPRAQNVFNGRPAKRSSRFFEGLKAARRLRASGDEPADSEAVGNWLQDLKVSAVIEEATNAIPELVSGMPTVTHDVGEDDPIPLSFDPSRRPDATLQAPERRQSRSGNGDTDPQPTSILDQQDAILRDSFSTLQRAMRPSQRFITVPYSDLAKHEPPCPSTPPFQPSIDQPSRESSGIEAQTRNQEELGIFTASVGRLMDRMRGRYGAINLCAEIGRYYACAVPESGQAVNQQNDPAWGWEPNDLRIKMETHQSFLFTKALTSWGNDADFLGATPWEPSSRAIFFDFRFQATLSKITLDMVLEVNAEDYTWKIRFLDNVNDAVYVHCLAQQWDFRVALTHDRPLEYQGNWAKFAEALIKSLDVKPPEVEFQHTFTEVSITDNDCPISIQDVRARQVCRFQHQDRKTFLDIKRVLPTKVISSRDPKYRKVRGVLTKSSINNPGAGDNPLTGDFAQWFEASLSSVRLEELLQQNQLLIPGDEADWSVEQIEQEKLLIDIYQQAAEFVTKMNGVGVECNNGHELRRPKADPKVDYPW</sequence>
<evidence type="ECO:0000313" key="2">
    <source>
        <dbReference type="EMBL" id="KAJ4396854.1"/>
    </source>
</evidence>
<feature type="compositionally biased region" description="Polar residues" evidence="1">
    <location>
        <begin position="497"/>
        <end position="510"/>
    </location>
</feature>
<dbReference type="AlphaFoldDB" id="A0A9W8Z4W5"/>
<reference evidence="2" key="1">
    <citation type="submission" date="2022-10" db="EMBL/GenBank/DDBJ databases">
        <title>Tapping the CABI collections for fungal endophytes: first genome assemblies for Collariella, Neodidymelliopsis, Ascochyta clinopodiicola, Didymella pomorum, Didymosphaeria variabile, Neocosmospora piperis and Neocucurbitaria cava.</title>
        <authorList>
            <person name="Hill R."/>
        </authorList>
    </citation>
    <scope>NUCLEOTIDE SEQUENCE</scope>
    <source>
        <strain evidence="2">IMI 355082</strain>
    </source>
</reference>